<feature type="domain" description="G-protein coupled receptors family 1 profile" evidence="6">
    <location>
        <begin position="72"/>
        <end position="338"/>
    </location>
</feature>
<dbReference type="RefSeq" id="XP_053582612.1">
    <property type="nucleotide sequence ID" value="XM_053733699.1"/>
</dbReference>
<dbReference type="PANTHER" id="PTHR46000">
    <property type="entry name" value="SEVEN TM RECEPTOR-RELATED"/>
    <property type="match status" value="1"/>
</dbReference>
<evidence type="ECO:0000256" key="3">
    <source>
        <dbReference type="ARBA" id="ARBA00022989"/>
    </source>
</evidence>
<dbReference type="GO" id="GO:0016020">
    <property type="term" value="C:membrane"/>
    <property type="evidence" value="ECO:0007669"/>
    <property type="project" value="UniProtKB-SubCell"/>
</dbReference>
<dbReference type="AlphaFoldDB" id="A0A6A5GFT7"/>
<keyword evidence="3 5" id="KW-1133">Transmembrane helix</keyword>
<dbReference type="PROSITE" id="PS50262">
    <property type="entry name" value="G_PROTEIN_RECEP_F1_2"/>
    <property type="match status" value="1"/>
</dbReference>
<evidence type="ECO:0000256" key="5">
    <source>
        <dbReference type="SAM" id="Phobius"/>
    </source>
</evidence>
<dbReference type="GO" id="GO:0008528">
    <property type="term" value="F:G protein-coupled peptide receptor activity"/>
    <property type="evidence" value="ECO:0007669"/>
    <property type="project" value="InterPro"/>
</dbReference>
<dbReference type="CTD" id="9827016"/>
<feature type="transmembrane region" description="Helical" evidence="5">
    <location>
        <begin position="277"/>
        <end position="298"/>
    </location>
</feature>
<feature type="transmembrane region" description="Helical" evidence="5">
    <location>
        <begin position="151"/>
        <end position="170"/>
    </location>
</feature>
<dbReference type="Pfam" id="PF10326">
    <property type="entry name" value="7TM_GPCR_Str"/>
    <property type="match status" value="1"/>
</dbReference>
<keyword evidence="4 5" id="KW-0472">Membrane</keyword>
<feature type="transmembrane region" description="Helical" evidence="5">
    <location>
        <begin position="64"/>
        <end position="81"/>
    </location>
</feature>
<dbReference type="SUPFAM" id="SSF81321">
    <property type="entry name" value="Family A G protein-coupled receptor-like"/>
    <property type="match status" value="2"/>
</dbReference>
<feature type="transmembrane region" description="Helical" evidence="5">
    <location>
        <begin position="318"/>
        <end position="341"/>
    </location>
</feature>
<dbReference type="InterPro" id="IPR017452">
    <property type="entry name" value="GPCR_Rhodpsn_7TM"/>
</dbReference>
<feature type="transmembrane region" description="Helical" evidence="5">
    <location>
        <begin position="88"/>
        <end position="109"/>
    </location>
</feature>
<feature type="transmembrane region" description="Helical" evidence="5">
    <location>
        <begin position="453"/>
        <end position="477"/>
    </location>
</feature>
<accession>A0A6A5GFT7</accession>
<feature type="transmembrane region" description="Helical" evidence="5">
    <location>
        <begin position="236"/>
        <end position="256"/>
    </location>
</feature>
<dbReference type="Pfam" id="PF10324">
    <property type="entry name" value="7TM_GPCR_Srw"/>
    <property type="match status" value="1"/>
</dbReference>
<dbReference type="Gene3D" id="1.20.1070.10">
    <property type="entry name" value="Rhodopsin 7-helix transmembrane proteins"/>
    <property type="match status" value="1"/>
</dbReference>
<protein>
    <recommendedName>
        <fullName evidence="6">G-protein coupled receptors family 1 profile domain-containing protein</fullName>
    </recommendedName>
</protein>
<feature type="transmembrane region" description="Helical" evidence="5">
    <location>
        <begin position="498"/>
        <end position="520"/>
    </location>
</feature>
<proteinExistence type="predicted"/>
<keyword evidence="2 5" id="KW-0812">Transmembrane</keyword>
<organism evidence="7 8">
    <name type="scientific">Caenorhabditis remanei</name>
    <name type="common">Caenorhabditis vulgaris</name>
    <dbReference type="NCBI Taxonomy" id="31234"/>
    <lineage>
        <taxon>Eukaryota</taxon>
        <taxon>Metazoa</taxon>
        <taxon>Ecdysozoa</taxon>
        <taxon>Nematoda</taxon>
        <taxon>Chromadorea</taxon>
        <taxon>Rhabditida</taxon>
        <taxon>Rhabditina</taxon>
        <taxon>Rhabditomorpha</taxon>
        <taxon>Rhabditoidea</taxon>
        <taxon>Rhabditidae</taxon>
        <taxon>Peloderinae</taxon>
        <taxon>Caenorhabditis</taxon>
    </lineage>
</organism>
<reference evidence="7 8" key="1">
    <citation type="submission" date="2019-12" db="EMBL/GenBank/DDBJ databases">
        <title>Chromosome-level assembly of the Caenorhabditis remanei genome.</title>
        <authorList>
            <person name="Teterina A.A."/>
            <person name="Willis J.H."/>
            <person name="Phillips P.C."/>
        </authorList>
    </citation>
    <scope>NUCLEOTIDE SEQUENCE [LARGE SCALE GENOMIC DNA]</scope>
    <source>
        <strain evidence="7 8">PX506</strain>
        <tissue evidence="7">Whole organism</tissue>
    </source>
</reference>
<feature type="transmembrane region" description="Helical" evidence="5">
    <location>
        <begin position="182"/>
        <end position="201"/>
    </location>
</feature>
<name>A0A6A5GFT7_CAERE</name>
<evidence type="ECO:0000256" key="2">
    <source>
        <dbReference type="ARBA" id="ARBA00022692"/>
    </source>
</evidence>
<evidence type="ECO:0000313" key="7">
    <source>
        <dbReference type="EMBL" id="KAF1754077.1"/>
    </source>
</evidence>
<comment type="subcellular location">
    <subcellularLocation>
        <location evidence="1">Membrane</location>
    </subcellularLocation>
</comment>
<dbReference type="InterPro" id="IPR019428">
    <property type="entry name" value="7TM_GPCR_serpentine_rcpt_Str"/>
</dbReference>
<evidence type="ECO:0000256" key="4">
    <source>
        <dbReference type="ARBA" id="ARBA00023136"/>
    </source>
</evidence>
<dbReference type="KEGG" id="crq:GCK72_020635"/>
<evidence type="ECO:0000259" key="6">
    <source>
        <dbReference type="PROSITE" id="PS50262"/>
    </source>
</evidence>
<comment type="caution">
    <text evidence="7">The sequence shown here is derived from an EMBL/GenBank/DDBJ whole genome shotgun (WGS) entry which is preliminary data.</text>
</comment>
<evidence type="ECO:0000313" key="8">
    <source>
        <dbReference type="Proteomes" id="UP000483820"/>
    </source>
</evidence>
<dbReference type="Proteomes" id="UP000483820">
    <property type="component" value="Chromosome V"/>
</dbReference>
<dbReference type="EMBL" id="WUAV01000005">
    <property type="protein sequence ID" value="KAF1754077.1"/>
    <property type="molecule type" value="Genomic_DNA"/>
</dbReference>
<dbReference type="PANTHER" id="PTHR46000:SF11">
    <property type="entry name" value="SEVEN TM RECEPTOR"/>
    <property type="match status" value="1"/>
</dbReference>
<dbReference type="GeneID" id="9827016"/>
<gene>
    <name evidence="7" type="ORF">GCK72_020635</name>
</gene>
<feature type="transmembrane region" description="Helical" evidence="5">
    <location>
        <begin position="532"/>
        <end position="554"/>
    </location>
</feature>
<feature type="transmembrane region" description="Helical" evidence="5">
    <location>
        <begin position="384"/>
        <end position="409"/>
    </location>
</feature>
<dbReference type="InterPro" id="IPR019427">
    <property type="entry name" value="7TM_GPCR_serpentine_rcpt_Srw"/>
</dbReference>
<sequence>MRKIHEKNPTTTLCPPSTTTEYEPLVFYPWTGDCTDCIDKDSIFTFDVEIEVRFLKYSKLLNEVATYIGLFLNLLHFFVLTKKELRNNAVFFIMIGICVSDILVFASSISEAFVYDYAYIAEKIGTCASFKQWLYMGIEWYSGGVQKFGRMSSIVLALSMTFIRTVSVMFSMSAVANRLTKLSTAIFIVFIFYLILGIWYAEFYLRAKPHKDVLSFCYFNGLEDEKVAQHELTEGFSILVLTVIYTFLTVILLVALKIAKKRRKRLGTEKQENTSNLIIGMTVSFLIATLGYSILFIFSKWPYPNDNIPFFRVQLTMMLTHVPKTLLTLNSVTHCFVCLFMSSHYREVALKHFWRRAKTKNVYSHNAGYVFYSTSRPFGMSQDVVTFCLCLYTGVYASTISMLSVQFLYRYWAIFDSDMLQKLNLDISEVSGVAVVAYDATGSIRWFNISSTTTMTCIMAIQYTVIIYCAIFMYIGMEEKLQMLSISLRNLHKQFFKTLILQIVTPTITLFSPVMLIIYLPLLDLECDLPTGIFLCAFTLYPAMDAIIVMYIVADYKKAAKKLIIQFLDKCKQLLSTVETEPSTNQTGSKNVNSPIVMN</sequence>
<evidence type="ECO:0000256" key="1">
    <source>
        <dbReference type="ARBA" id="ARBA00004370"/>
    </source>
</evidence>